<evidence type="ECO:0000259" key="7">
    <source>
        <dbReference type="Pfam" id="PF04024"/>
    </source>
</evidence>
<evidence type="ECO:0000256" key="4">
    <source>
        <dbReference type="ARBA" id="ARBA00022989"/>
    </source>
</evidence>
<evidence type="ECO:0000256" key="3">
    <source>
        <dbReference type="ARBA" id="ARBA00022692"/>
    </source>
</evidence>
<dbReference type="InterPro" id="IPR007168">
    <property type="entry name" value="Phageshock_PspC_N"/>
</dbReference>
<dbReference type="PANTHER" id="PTHR33885:SF3">
    <property type="entry name" value="PHAGE SHOCK PROTEIN C"/>
    <property type="match status" value="1"/>
</dbReference>
<proteinExistence type="predicted"/>
<dbReference type="PANTHER" id="PTHR33885">
    <property type="entry name" value="PHAGE SHOCK PROTEIN C"/>
    <property type="match status" value="1"/>
</dbReference>
<sequence>MNSFQLDRASRKFLGVCSGLAARFDVDPLLVRLSFIGSVLLGFGFPILLYFALALIAD</sequence>
<evidence type="ECO:0000256" key="2">
    <source>
        <dbReference type="ARBA" id="ARBA00022475"/>
    </source>
</evidence>
<feature type="domain" description="Phage shock protein PspC N-terminal" evidence="7">
    <location>
        <begin position="7"/>
        <end position="57"/>
    </location>
</feature>
<dbReference type="EMBL" id="CP053015">
    <property type="protein sequence ID" value="QJQ32199.1"/>
    <property type="molecule type" value="Genomic_DNA"/>
</dbReference>
<feature type="transmembrane region" description="Helical" evidence="6">
    <location>
        <begin position="33"/>
        <end position="57"/>
    </location>
</feature>
<dbReference type="GO" id="GO:0005886">
    <property type="term" value="C:plasma membrane"/>
    <property type="evidence" value="ECO:0007669"/>
    <property type="project" value="UniProtKB-SubCell"/>
</dbReference>
<keyword evidence="4 6" id="KW-1133">Transmembrane helix</keyword>
<reference evidence="8 9" key="1">
    <citation type="submission" date="2020-01" db="EMBL/GenBank/DDBJ databases">
        <title>Sphingomonas sp. strain CSW-10.</title>
        <authorList>
            <person name="Chen W.-M."/>
        </authorList>
    </citation>
    <scope>NUCLEOTIDE SEQUENCE [LARGE SCALE GENOMIC DNA]</scope>
    <source>
        <strain evidence="8 9">CSW-10</strain>
    </source>
</reference>
<comment type="subcellular location">
    <subcellularLocation>
        <location evidence="1">Cell membrane</location>
        <topology evidence="1">Single-pass membrane protein</topology>
    </subcellularLocation>
</comment>
<gene>
    <name evidence="8" type="ORF">GV829_06800</name>
</gene>
<organism evidence="8 9">
    <name type="scientific">Sphingomonas lacunae</name>
    <dbReference type="NCBI Taxonomy" id="2698828"/>
    <lineage>
        <taxon>Bacteria</taxon>
        <taxon>Pseudomonadati</taxon>
        <taxon>Pseudomonadota</taxon>
        <taxon>Alphaproteobacteria</taxon>
        <taxon>Sphingomonadales</taxon>
        <taxon>Sphingomonadaceae</taxon>
        <taxon>Sphingomonas</taxon>
    </lineage>
</organism>
<keyword evidence="5 6" id="KW-0472">Membrane</keyword>
<dbReference type="Proteomes" id="UP000503018">
    <property type="component" value="Chromosome"/>
</dbReference>
<keyword evidence="9" id="KW-1185">Reference proteome</keyword>
<dbReference type="KEGG" id="slan:GV829_06800"/>
<evidence type="ECO:0000313" key="9">
    <source>
        <dbReference type="Proteomes" id="UP000503018"/>
    </source>
</evidence>
<evidence type="ECO:0000256" key="5">
    <source>
        <dbReference type="ARBA" id="ARBA00023136"/>
    </source>
</evidence>
<protein>
    <submittedName>
        <fullName evidence="8">PspC domain-containing protein</fullName>
    </submittedName>
</protein>
<evidence type="ECO:0000256" key="6">
    <source>
        <dbReference type="SAM" id="Phobius"/>
    </source>
</evidence>
<keyword evidence="2" id="KW-1003">Cell membrane</keyword>
<evidence type="ECO:0000313" key="8">
    <source>
        <dbReference type="EMBL" id="QJQ32199.1"/>
    </source>
</evidence>
<keyword evidence="3 6" id="KW-0812">Transmembrane</keyword>
<dbReference type="RefSeq" id="WP_169945180.1">
    <property type="nucleotide sequence ID" value="NZ_CP053015.1"/>
</dbReference>
<dbReference type="Pfam" id="PF04024">
    <property type="entry name" value="PspC"/>
    <property type="match status" value="1"/>
</dbReference>
<accession>A0A6M4AW01</accession>
<evidence type="ECO:0000256" key="1">
    <source>
        <dbReference type="ARBA" id="ARBA00004162"/>
    </source>
</evidence>
<name>A0A6M4AW01_9SPHN</name>
<dbReference type="InterPro" id="IPR052027">
    <property type="entry name" value="PspC"/>
</dbReference>
<dbReference type="AlphaFoldDB" id="A0A6M4AW01"/>